<dbReference type="EMBL" id="JARXIC010000010">
    <property type="protein sequence ID" value="MDQ8194340.1"/>
    <property type="molecule type" value="Genomic_DNA"/>
</dbReference>
<protein>
    <submittedName>
        <fullName evidence="2">DUF3450 family protein</fullName>
    </submittedName>
</protein>
<gene>
    <name evidence="2" type="ORF">QEH59_07880</name>
</gene>
<reference evidence="2 3" key="1">
    <citation type="submission" date="2023-04" db="EMBL/GenBank/DDBJ databases">
        <title>A novel bacteria isolated from coastal sediment.</title>
        <authorList>
            <person name="Liu X.-J."/>
            <person name="Du Z.-J."/>
        </authorList>
    </citation>
    <scope>NUCLEOTIDE SEQUENCE [LARGE SCALE GENOMIC DNA]</scope>
    <source>
        <strain evidence="2 3">SDUM461004</strain>
    </source>
</reference>
<comment type="caution">
    <text evidence="2">The sequence shown here is derived from an EMBL/GenBank/DDBJ whole genome shotgun (WGS) entry which is preliminary data.</text>
</comment>
<evidence type="ECO:0000313" key="3">
    <source>
        <dbReference type="Proteomes" id="UP001243717"/>
    </source>
</evidence>
<sequence length="255" mass="28393">MKRLTLALMSAYISVASASPEALDDVRTTIGEWATAEKAISRESLQWQEERVLLEDLLTVADKRVAKLEAIIEEHEGFVSTADAKRLELLDQSERVAADVQQIESFLVKMERGLRELKPRLPEPLQEELEPVYQRLPLQADETTLGLGERMQSVVNLLGKIREFDAKISLSESIRALPGSEVEVSFRTLWIGLGQAYYLAPNDAGYGKLGTAGWEWHSQPELAAKIQECIALVEGRSTEPKLIELPVALKEGAVK</sequence>
<dbReference type="RefSeq" id="WP_308984818.1">
    <property type="nucleotide sequence ID" value="NZ_JARXIC010000010.1"/>
</dbReference>
<evidence type="ECO:0000256" key="1">
    <source>
        <dbReference type="SAM" id="SignalP"/>
    </source>
</evidence>
<name>A0ABU1AHT1_9BACT</name>
<keyword evidence="1" id="KW-0732">Signal</keyword>
<dbReference type="Proteomes" id="UP001243717">
    <property type="component" value="Unassembled WGS sequence"/>
</dbReference>
<feature type="signal peptide" evidence="1">
    <location>
        <begin position="1"/>
        <end position="18"/>
    </location>
</feature>
<proteinExistence type="predicted"/>
<accession>A0ABU1AHT1</accession>
<organism evidence="2 3">
    <name type="scientific">Thalassobacterium sedimentorum</name>
    <dbReference type="NCBI Taxonomy" id="3041258"/>
    <lineage>
        <taxon>Bacteria</taxon>
        <taxon>Pseudomonadati</taxon>
        <taxon>Verrucomicrobiota</taxon>
        <taxon>Opitutia</taxon>
        <taxon>Puniceicoccales</taxon>
        <taxon>Coraliomargaritaceae</taxon>
        <taxon>Thalassobacterium</taxon>
    </lineage>
</organism>
<evidence type="ECO:0000313" key="2">
    <source>
        <dbReference type="EMBL" id="MDQ8194340.1"/>
    </source>
</evidence>
<dbReference type="Pfam" id="PF11932">
    <property type="entry name" value="DUF3450"/>
    <property type="match status" value="1"/>
</dbReference>
<keyword evidence="3" id="KW-1185">Reference proteome</keyword>
<feature type="chain" id="PRO_5046549868" evidence="1">
    <location>
        <begin position="19"/>
        <end position="255"/>
    </location>
</feature>
<dbReference type="InterPro" id="IPR016866">
    <property type="entry name" value="UCP028069"/>
</dbReference>